<gene>
    <name evidence="1" type="ORF">ACFOYY_12475</name>
</gene>
<sequence>MTPDDFMLGLRPDAVTEESHRLRRERDLSAAFASSGRPRSLPPARLLKIALGLAAAAAVGVPYVIGSAPAAAPPTAARNVVPTGHGTVDAPVETVDARSFLLAGAETVARTPERKARYWFSSTRTFDPVKGGGVLAVTAEAWSAPTGGRLVTGKDAAYVPARPGAPLPEEKSVDHGPMVLKTAIGGTLVSDEDVADLPGEEKALDAWLREAYRGAGKGLPAEAAKEERARSYPAFVLGAARYLLDSPATPATRAAVLRVLAAQPGLAMKEGVTDPAGRTGVEIGLTGGDTRLVIDRTGARLLSFAYTGPDRAERRVGASVRSAEVSGREVAVLSSGWVDSLGARP</sequence>
<protein>
    <recommendedName>
        <fullName evidence="3">CU044_5270 family protein</fullName>
    </recommendedName>
</protein>
<proteinExistence type="predicted"/>
<name>A0ABV8F0D9_9ACTN</name>
<dbReference type="EMBL" id="JBHSBC010000012">
    <property type="protein sequence ID" value="MFC3980943.1"/>
    <property type="molecule type" value="Genomic_DNA"/>
</dbReference>
<reference evidence="2" key="1">
    <citation type="journal article" date="2019" name="Int. J. Syst. Evol. Microbiol.">
        <title>The Global Catalogue of Microorganisms (GCM) 10K type strain sequencing project: providing services to taxonomists for standard genome sequencing and annotation.</title>
        <authorList>
            <consortium name="The Broad Institute Genomics Platform"/>
            <consortium name="The Broad Institute Genome Sequencing Center for Infectious Disease"/>
            <person name="Wu L."/>
            <person name="Ma J."/>
        </authorList>
    </citation>
    <scope>NUCLEOTIDE SEQUENCE [LARGE SCALE GENOMIC DNA]</scope>
    <source>
        <strain evidence="2">TBRC 7912</strain>
    </source>
</reference>
<accession>A0ABV8F0D9</accession>
<evidence type="ECO:0000313" key="1">
    <source>
        <dbReference type="EMBL" id="MFC3980943.1"/>
    </source>
</evidence>
<comment type="caution">
    <text evidence="1">The sequence shown here is derived from an EMBL/GenBank/DDBJ whole genome shotgun (WGS) entry which is preliminary data.</text>
</comment>
<dbReference type="Proteomes" id="UP001595698">
    <property type="component" value="Unassembled WGS sequence"/>
</dbReference>
<dbReference type="RefSeq" id="WP_386189858.1">
    <property type="nucleotide sequence ID" value="NZ_JBHSBC010000012.1"/>
</dbReference>
<keyword evidence="2" id="KW-1185">Reference proteome</keyword>
<evidence type="ECO:0000313" key="2">
    <source>
        <dbReference type="Proteomes" id="UP001595698"/>
    </source>
</evidence>
<evidence type="ECO:0008006" key="3">
    <source>
        <dbReference type="Google" id="ProtNLM"/>
    </source>
</evidence>
<organism evidence="1 2">
    <name type="scientific">Streptosporangium jomthongense</name>
    <dbReference type="NCBI Taxonomy" id="1193683"/>
    <lineage>
        <taxon>Bacteria</taxon>
        <taxon>Bacillati</taxon>
        <taxon>Actinomycetota</taxon>
        <taxon>Actinomycetes</taxon>
        <taxon>Streptosporangiales</taxon>
        <taxon>Streptosporangiaceae</taxon>
        <taxon>Streptosporangium</taxon>
    </lineage>
</organism>